<dbReference type="Pfam" id="PF00155">
    <property type="entry name" value="Aminotran_1_2"/>
    <property type="match status" value="1"/>
</dbReference>
<dbReference type="InterPro" id="IPR015421">
    <property type="entry name" value="PyrdxlP-dep_Trfase_major"/>
</dbReference>
<dbReference type="SUPFAM" id="SSF53383">
    <property type="entry name" value="PLP-dependent transferases"/>
    <property type="match status" value="1"/>
</dbReference>
<dbReference type="Gene3D" id="3.40.640.10">
    <property type="entry name" value="Type I PLP-dependent aspartate aminotransferase-like (Major domain)"/>
    <property type="match status" value="1"/>
</dbReference>
<sequence>MLPVGRIADALQQQWCSPEADPFALAYGSAKGPASFLADLSAFLQRRTQAPTSPNELMVSNGNSGMLDLVTRMVCKRGDTVLAEDPTYFLAKGIFADVGVQLVGLRMQPDGLDVEQLEQYLQTGQKVSMLYSVPIYHNPTGISLSSAKMAKVVDLAEKYNFVILSDEAYLVLHYGGGGSLPPKSFFEYDKGRGRVISIGSFSKILGPGLRLGWVNASASWIQRISEHPIPESGGGYSPFAAASIHFLLKQPKLAPSAPALPPIDSHLDHLINTYRSRCSALSAALRATFPGTPFLEPQGGYFIWFPLPHDINADDLLKFSRSINYPLKFLPGNWCGTTSTHGPYIRLAFSFYNEQELKEGVSLLHSLISQYQASKQ</sequence>
<evidence type="ECO:0000313" key="2">
    <source>
        <dbReference type="EMBL" id="NDV32435.1"/>
    </source>
</evidence>
<name>A0A6B2L643_9EUKA</name>
<dbReference type="CDD" id="cd00609">
    <property type="entry name" value="AAT_like"/>
    <property type="match status" value="1"/>
</dbReference>
<dbReference type="PANTHER" id="PTHR42858">
    <property type="entry name" value="AMINOTRANSFERASE"/>
    <property type="match status" value="1"/>
</dbReference>
<proteinExistence type="predicted"/>
<feature type="domain" description="Aminotransferase class I/classII large" evidence="1">
    <location>
        <begin position="24"/>
        <end position="312"/>
    </location>
</feature>
<dbReference type="InterPro" id="IPR015422">
    <property type="entry name" value="PyrdxlP-dep_Trfase_small"/>
</dbReference>
<reference evidence="2" key="1">
    <citation type="journal article" date="2020" name="J. Eukaryot. Microbiol.">
        <title>De novo Sequencing, Assembly and Annotation of the Transcriptome for the Free-Living Testate Amoeba Arcella intermedia.</title>
        <authorList>
            <person name="Ribeiro G.M."/>
            <person name="Porfirio-Sousa A.L."/>
            <person name="Maurer-Alcala X.X."/>
            <person name="Katz L.A."/>
            <person name="Lahr D.J.G."/>
        </authorList>
    </citation>
    <scope>NUCLEOTIDE SEQUENCE</scope>
</reference>
<dbReference type="Gene3D" id="3.90.1150.10">
    <property type="entry name" value="Aspartate Aminotransferase, domain 1"/>
    <property type="match status" value="1"/>
</dbReference>
<dbReference type="PANTHER" id="PTHR42858:SF1">
    <property type="entry name" value="LD15494P"/>
    <property type="match status" value="1"/>
</dbReference>
<dbReference type="InterPro" id="IPR015424">
    <property type="entry name" value="PyrdxlP-dep_Trfase"/>
</dbReference>
<accession>A0A6B2L643</accession>
<dbReference type="EMBL" id="GIBP01003466">
    <property type="protein sequence ID" value="NDV32435.1"/>
    <property type="molecule type" value="Transcribed_RNA"/>
</dbReference>
<dbReference type="GO" id="GO:0030170">
    <property type="term" value="F:pyridoxal phosphate binding"/>
    <property type="evidence" value="ECO:0007669"/>
    <property type="project" value="InterPro"/>
</dbReference>
<dbReference type="InterPro" id="IPR004839">
    <property type="entry name" value="Aminotransferase_I/II_large"/>
</dbReference>
<dbReference type="GO" id="GO:0047536">
    <property type="term" value="F:2-aminoadipate transaminase activity"/>
    <property type="evidence" value="ECO:0007669"/>
    <property type="project" value="TreeGrafter"/>
</dbReference>
<evidence type="ECO:0000259" key="1">
    <source>
        <dbReference type="Pfam" id="PF00155"/>
    </source>
</evidence>
<organism evidence="2">
    <name type="scientific">Arcella intermedia</name>
    <dbReference type="NCBI Taxonomy" id="1963864"/>
    <lineage>
        <taxon>Eukaryota</taxon>
        <taxon>Amoebozoa</taxon>
        <taxon>Tubulinea</taxon>
        <taxon>Elardia</taxon>
        <taxon>Arcellinida</taxon>
        <taxon>Sphaerothecina</taxon>
        <taxon>Arcellidae</taxon>
        <taxon>Arcella</taxon>
    </lineage>
</organism>
<protein>
    <recommendedName>
        <fullName evidence="1">Aminotransferase class I/classII large domain-containing protein</fullName>
    </recommendedName>
</protein>
<dbReference type="AlphaFoldDB" id="A0A6B2L643"/>